<dbReference type="CDD" id="cd00200">
    <property type="entry name" value="WD40"/>
    <property type="match status" value="1"/>
</dbReference>
<keyword evidence="6" id="KW-0539">Nucleus</keyword>
<dbReference type="Pfam" id="PF08513">
    <property type="entry name" value="LisH"/>
    <property type="match status" value="1"/>
</dbReference>
<dbReference type="PROSITE" id="PS50896">
    <property type="entry name" value="LISH"/>
    <property type="match status" value="1"/>
</dbReference>
<gene>
    <name evidence="10" type="ORF">IV203_035355</name>
</gene>
<feature type="compositionally biased region" description="Polar residues" evidence="9">
    <location>
        <begin position="48"/>
        <end position="67"/>
    </location>
</feature>
<protein>
    <submittedName>
        <fullName evidence="10">WD-40 repeat-containing protein</fullName>
    </submittedName>
</protein>
<organism evidence="10 11">
    <name type="scientific">Nitzschia inconspicua</name>
    <dbReference type="NCBI Taxonomy" id="303405"/>
    <lineage>
        <taxon>Eukaryota</taxon>
        <taxon>Sar</taxon>
        <taxon>Stramenopiles</taxon>
        <taxon>Ochrophyta</taxon>
        <taxon>Bacillariophyta</taxon>
        <taxon>Bacillariophyceae</taxon>
        <taxon>Bacillariophycidae</taxon>
        <taxon>Bacillariales</taxon>
        <taxon>Bacillariaceae</taxon>
        <taxon>Nitzschia</taxon>
    </lineage>
</organism>
<feature type="region of interest" description="Disordered" evidence="9">
    <location>
        <begin position="1"/>
        <end position="69"/>
    </location>
</feature>
<keyword evidence="3" id="KW-0677">Repeat</keyword>
<feature type="compositionally biased region" description="Polar residues" evidence="9">
    <location>
        <begin position="418"/>
        <end position="438"/>
    </location>
</feature>
<feature type="repeat" description="WD" evidence="7">
    <location>
        <begin position="775"/>
        <end position="816"/>
    </location>
</feature>
<feature type="compositionally biased region" description="Low complexity" evidence="9">
    <location>
        <begin position="379"/>
        <end position="395"/>
    </location>
</feature>
<evidence type="ECO:0000256" key="9">
    <source>
        <dbReference type="SAM" id="MobiDB-lite"/>
    </source>
</evidence>
<keyword evidence="5" id="KW-0804">Transcription</keyword>
<comment type="subcellular location">
    <subcellularLocation>
        <location evidence="1">Nucleus</location>
    </subcellularLocation>
</comment>
<dbReference type="OrthoDB" id="1367865at2759"/>
<dbReference type="AlphaFoldDB" id="A0A9K3LG60"/>
<dbReference type="InterPro" id="IPR006594">
    <property type="entry name" value="LisH"/>
</dbReference>
<evidence type="ECO:0000256" key="3">
    <source>
        <dbReference type="ARBA" id="ARBA00022737"/>
    </source>
</evidence>
<sequence length="945" mass="102342">MSSSGHPKGTSIAGEAEPPVSSNNNQQHQQEDMNLKSGTEESVEEDAVSTSDQPITMVQDRSPNNSHPVLHLTSDEVNYLVFRYMQESGFTHSAFTFVYESMLGRSSIRSSEKLIPPGALVSFLQKGLQYVGIEETLHFEQEQAAAGKKVKAGISSTTGNHATSVPPPTDISNLSLLSPTTLNAMTRENPPLQLNVPPATAAAAVKARLEAEAQIEADRKQAAITEAQQRLQANGANGRMIGPNSIPPQPSLMATNPLSNAAMEVQAAQAAMSQLQQQQQHQHAAVQAHQLQSNDNGAAALIAQQRRAVAEMAVLEEQRQAQLVQQQLQIQQQLQQEQLQQLHQETLAAHAQSSAGHSTDAATALASVADRLGTNSKSIINSSSSSSNIISNNNNVSGVKRPLSAKKGLKNKGKPSKQQKTAASQQLEAEPTSATNPHSGFASLEEAVARLEQQRQQQQQQQPQDVTMTDAAEAIEEQLFQRQLQHQNASELLNKISSSHRGELSSQQAAAVQDLIRMNGERFNNDGHAQLVSNGPLLTEATHSNLTSIPPGGAAAVIAASHLPPKEAAKAADAMIDKEDELTNANPSQVLELKMHQSEVFMCAWNSVFTDIIATGSGDASARIWQMGGAKASDGLGPVRLLPHGSGPKDRKNKDVTTLEWSSDGKFLATGSYDGVARVWSLNGSLVHTLRGHKGPIFSLKWNKMGNFLLSGSYDKTTIVWDVSTPNGFVEQQFHDHQAPALDVDWKDDTTFASCSTDKTVHICRVGSPRPLKKYTGHTDEVNAVKWDPSGRLLASCSDDCTAKVWDVNSERKDPLFDFRSHQQEIYTVKWAPTGPGSNNPEKLPMLATASFDGSVRLWNIQDGSCVQVFSRHRDSVYSVAFSPSGDFLASGSLAGQLYIWNVLEGRHIKSFKGKGDIFEVAWNKEETRVAACFSSNVVCIIDFP</sequence>
<dbReference type="InterPro" id="IPR019775">
    <property type="entry name" value="WD40_repeat_CS"/>
</dbReference>
<evidence type="ECO:0000313" key="10">
    <source>
        <dbReference type="EMBL" id="KAG7360256.1"/>
    </source>
</evidence>
<keyword evidence="8" id="KW-0175">Coiled coil</keyword>
<evidence type="ECO:0000256" key="5">
    <source>
        <dbReference type="ARBA" id="ARBA00023163"/>
    </source>
</evidence>
<dbReference type="PANTHER" id="PTHR22846:SF2">
    <property type="entry name" value="F-BOX-LIKE_WD REPEAT-CONTAINING PROTEIN EBI"/>
    <property type="match status" value="1"/>
</dbReference>
<comment type="caution">
    <text evidence="10">The sequence shown here is derived from an EMBL/GenBank/DDBJ whole genome shotgun (WGS) entry which is preliminary data.</text>
</comment>
<dbReference type="PANTHER" id="PTHR22846">
    <property type="entry name" value="WD40 REPEAT PROTEIN"/>
    <property type="match status" value="1"/>
</dbReference>
<evidence type="ECO:0000256" key="2">
    <source>
        <dbReference type="ARBA" id="ARBA00022574"/>
    </source>
</evidence>
<name>A0A9K3LG60_9STRA</name>
<dbReference type="FunFam" id="2.130.10.10:FF:000218">
    <property type="entry name" value="WD40 repeat-containing protein HOS15"/>
    <property type="match status" value="1"/>
</dbReference>
<dbReference type="GO" id="GO:0000118">
    <property type="term" value="C:histone deacetylase complex"/>
    <property type="evidence" value="ECO:0007669"/>
    <property type="project" value="TreeGrafter"/>
</dbReference>
<dbReference type="EMBL" id="JAGRRH010000013">
    <property type="protein sequence ID" value="KAG7360256.1"/>
    <property type="molecule type" value="Genomic_DNA"/>
</dbReference>
<keyword evidence="11" id="KW-1185">Reference proteome</keyword>
<feature type="repeat" description="WD" evidence="7">
    <location>
        <begin position="649"/>
        <end position="683"/>
    </location>
</feature>
<feature type="repeat" description="WD" evidence="7">
    <location>
        <begin position="819"/>
        <end position="869"/>
    </location>
</feature>
<dbReference type="PROSITE" id="PS50294">
    <property type="entry name" value="WD_REPEATS_REGION"/>
    <property type="match status" value="5"/>
</dbReference>
<feature type="repeat" description="WD" evidence="7">
    <location>
        <begin position="870"/>
        <end position="911"/>
    </location>
</feature>
<dbReference type="PROSITE" id="PS00678">
    <property type="entry name" value="WD_REPEATS_1"/>
    <property type="match status" value="3"/>
</dbReference>
<dbReference type="PROSITE" id="PS50082">
    <property type="entry name" value="WD_REPEATS_2"/>
    <property type="match status" value="6"/>
</dbReference>
<dbReference type="Proteomes" id="UP000693970">
    <property type="component" value="Unassembled WGS sequence"/>
</dbReference>
<dbReference type="GO" id="GO:0003714">
    <property type="term" value="F:transcription corepressor activity"/>
    <property type="evidence" value="ECO:0007669"/>
    <property type="project" value="InterPro"/>
</dbReference>
<proteinExistence type="predicted"/>
<feature type="region of interest" description="Disordered" evidence="9">
    <location>
        <begin position="379"/>
        <end position="439"/>
    </location>
</feature>
<dbReference type="Pfam" id="PF00400">
    <property type="entry name" value="WD40"/>
    <property type="match status" value="7"/>
</dbReference>
<reference evidence="10" key="1">
    <citation type="journal article" date="2021" name="Sci. Rep.">
        <title>Diploid genomic architecture of Nitzschia inconspicua, an elite biomass production diatom.</title>
        <authorList>
            <person name="Oliver A."/>
            <person name="Podell S."/>
            <person name="Pinowska A."/>
            <person name="Traller J.C."/>
            <person name="Smith S.R."/>
            <person name="McClure R."/>
            <person name="Beliaev A."/>
            <person name="Bohutskyi P."/>
            <person name="Hill E.A."/>
            <person name="Rabines A."/>
            <person name="Zheng H."/>
            <person name="Allen L.Z."/>
            <person name="Kuo A."/>
            <person name="Grigoriev I.V."/>
            <person name="Allen A.E."/>
            <person name="Hazlebeck D."/>
            <person name="Allen E.E."/>
        </authorList>
    </citation>
    <scope>NUCLEOTIDE SEQUENCE</scope>
    <source>
        <strain evidence="10">Hildebrandi</strain>
    </source>
</reference>
<feature type="compositionally biased region" description="Basic residues" evidence="9">
    <location>
        <begin position="403"/>
        <end position="417"/>
    </location>
</feature>
<dbReference type="FunFam" id="1.20.960.30:FF:000001">
    <property type="entry name" value="F-box-like/WD repeat-containing protein TBL1XR1"/>
    <property type="match status" value="1"/>
</dbReference>
<evidence type="ECO:0000256" key="1">
    <source>
        <dbReference type="ARBA" id="ARBA00004123"/>
    </source>
</evidence>
<feature type="repeat" description="WD" evidence="7">
    <location>
        <begin position="593"/>
        <end position="627"/>
    </location>
</feature>
<evidence type="ECO:0000256" key="6">
    <source>
        <dbReference type="ARBA" id="ARBA00023242"/>
    </source>
</evidence>
<feature type="coiled-coil region" evidence="8">
    <location>
        <begin position="258"/>
        <end position="345"/>
    </location>
</feature>
<evidence type="ECO:0000256" key="7">
    <source>
        <dbReference type="PROSITE-ProRule" id="PRU00221"/>
    </source>
</evidence>
<feature type="repeat" description="WD" evidence="7">
    <location>
        <begin position="690"/>
        <end position="725"/>
    </location>
</feature>
<evidence type="ECO:0000313" key="11">
    <source>
        <dbReference type="Proteomes" id="UP000693970"/>
    </source>
</evidence>
<dbReference type="InterPro" id="IPR045183">
    <property type="entry name" value="Ebi-like"/>
</dbReference>
<keyword evidence="2 7" id="KW-0853">WD repeat</keyword>
<accession>A0A9K3LG60</accession>
<keyword evidence="4" id="KW-0805">Transcription regulation</keyword>
<evidence type="ECO:0000256" key="4">
    <source>
        <dbReference type="ARBA" id="ARBA00023015"/>
    </source>
</evidence>
<evidence type="ECO:0000256" key="8">
    <source>
        <dbReference type="SAM" id="Coils"/>
    </source>
</evidence>
<dbReference type="InterPro" id="IPR001680">
    <property type="entry name" value="WD40_rpt"/>
</dbReference>
<dbReference type="SMART" id="SM00320">
    <property type="entry name" value="WD40"/>
    <property type="match status" value="8"/>
</dbReference>
<reference evidence="10" key="2">
    <citation type="submission" date="2021-04" db="EMBL/GenBank/DDBJ databases">
        <authorList>
            <person name="Podell S."/>
        </authorList>
    </citation>
    <scope>NUCLEOTIDE SEQUENCE</scope>
    <source>
        <strain evidence="10">Hildebrandi</strain>
    </source>
</reference>
<dbReference type="GO" id="GO:0006357">
    <property type="term" value="P:regulation of transcription by RNA polymerase II"/>
    <property type="evidence" value="ECO:0007669"/>
    <property type="project" value="TreeGrafter"/>
</dbReference>